<evidence type="ECO:0000256" key="1">
    <source>
        <dbReference type="ARBA" id="ARBA00004418"/>
    </source>
</evidence>
<dbReference type="GO" id="GO:0042597">
    <property type="term" value="C:periplasmic space"/>
    <property type="evidence" value="ECO:0007669"/>
    <property type="project" value="UniProtKB-SubCell"/>
</dbReference>
<evidence type="ECO:0008006" key="5">
    <source>
        <dbReference type="Google" id="ProtNLM"/>
    </source>
</evidence>
<dbReference type="InterPro" id="IPR034242">
    <property type="entry name" value="MauL"/>
</dbReference>
<evidence type="ECO:0000256" key="2">
    <source>
        <dbReference type="SAM" id="SignalP"/>
    </source>
</evidence>
<name>A0A1I7HA26_9BURK</name>
<dbReference type="Proteomes" id="UP000199391">
    <property type="component" value="Unassembled WGS sequence"/>
</dbReference>
<gene>
    <name evidence="3" type="ORF">SAMN05216552_1005104</name>
</gene>
<dbReference type="InterPro" id="IPR008972">
    <property type="entry name" value="Cupredoxin"/>
</dbReference>
<feature type="signal peptide" evidence="2">
    <location>
        <begin position="1"/>
        <end position="31"/>
    </location>
</feature>
<keyword evidence="2" id="KW-0732">Signal</keyword>
<dbReference type="CDD" id="cd04221">
    <property type="entry name" value="MauL"/>
    <property type="match status" value="1"/>
</dbReference>
<proteinExistence type="predicted"/>
<dbReference type="Gene3D" id="2.60.40.420">
    <property type="entry name" value="Cupredoxins - blue copper proteins"/>
    <property type="match status" value="1"/>
</dbReference>
<protein>
    <recommendedName>
        <fullName evidence="5">Methylamine utilization protein</fullName>
    </recommendedName>
</protein>
<evidence type="ECO:0000313" key="4">
    <source>
        <dbReference type="Proteomes" id="UP000199391"/>
    </source>
</evidence>
<keyword evidence="4" id="KW-1185">Reference proteome</keyword>
<accession>A0A1I7HA26</accession>
<organism evidence="3 4">
    <name type="scientific">Pseudoduganella namucuonensis</name>
    <dbReference type="NCBI Taxonomy" id="1035707"/>
    <lineage>
        <taxon>Bacteria</taxon>
        <taxon>Pseudomonadati</taxon>
        <taxon>Pseudomonadota</taxon>
        <taxon>Betaproteobacteria</taxon>
        <taxon>Burkholderiales</taxon>
        <taxon>Oxalobacteraceae</taxon>
        <taxon>Telluria group</taxon>
        <taxon>Pseudoduganella</taxon>
    </lineage>
</organism>
<dbReference type="STRING" id="1035707.SAMN05216552_1005104"/>
<reference evidence="4" key="1">
    <citation type="submission" date="2016-10" db="EMBL/GenBank/DDBJ databases">
        <authorList>
            <person name="Varghese N."/>
            <person name="Submissions S."/>
        </authorList>
    </citation>
    <scope>NUCLEOTIDE SEQUENCE [LARGE SCALE GENOMIC DNA]</scope>
    <source>
        <strain evidence="4">CGMCC 1.11014</strain>
    </source>
</reference>
<sequence length="218" mass="23410">MPPPTTKPMPMFICPRSAVFLLSMLANACHASGIAVQVADSAGVPLQDAVVYVEAEPGQNLPKPLRAGEIEQKGLKFIPLVSVVQTGSRIEFPNNDKVRHHIYSFSPAHKFDQKLYSGTSATPQVFEKAGVVVLGCNIHDKMVAYVRVVDTPYYGKTDASGMVRIDMPPGAKYTLRAWHYNMVGGQPVEQALAVKPGDALGTAAIRLAMKPPAAEAAL</sequence>
<evidence type="ECO:0000313" key="3">
    <source>
        <dbReference type="EMBL" id="SFU57575.1"/>
    </source>
</evidence>
<feature type="chain" id="PRO_5011493924" description="Methylamine utilization protein" evidence="2">
    <location>
        <begin position="32"/>
        <end position="218"/>
    </location>
</feature>
<comment type="subcellular location">
    <subcellularLocation>
        <location evidence="1">Periplasm</location>
    </subcellularLocation>
</comment>
<dbReference type="SUPFAM" id="SSF49503">
    <property type="entry name" value="Cupredoxins"/>
    <property type="match status" value="1"/>
</dbReference>
<dbReference type="EMBL" id="FPBO01000005">
    <property type="protein sequence ID" value="SFU57575.1"/>
    <property type="molecule type" value="Genomic_DNA"/>
</dbReference>
<dbReference type="AlphaFoldDB" id="A0A1I7HA26"/>